<accession>A0A5B0L4T7</accession>
<dbReference type="EMBL" id="VEWN01000001">
    <property type="protein sequence ID" value="KAA1059056.1"/>
    <property type="molecule type" value="Genomic_DNA"/>
</dbReference>
<gene>
    <name evidence="1" type="ORF">FH063_001256</name>
</gene>
<evidence type="ECO:0000313" key="2">
    <source>
        <dbReference type="Proteomes" id="UP000325333"/>
    </source>
</evidence>
<dbReference type="AlphaFoldDB" id="A0A5B0L4T7"/>
<protein>
    <submittedName>
        <fullName evidence="1">Uncharacterized protein</fullName>
    </submittedName>
</protein>
<comment type="caution">
    <text evidence="1">The sequence shown here is derived from an EMBL/GenBank/DDBJ whole genome shotgun (WGS) entry which is preliminary data.</text>
</comment>
<organism evidence="1 2">
    <name type="scientific">Azospirillum argentinense</name>
    <dbReference type="NCBI Taxonomy" id="2970906"/>
    <lineage>
        <taxon>Bacteria</taxon>
        <taxon>Pseudomonadati</taxon>
        <taxon>Pseudomonadota</taxon>
        <taxon>Alphaproteobacteria</taxon>
        <taxon>Rhodospirillales</taxon>
        <taxon>Azospirillaceae</taxon>
        <taxon>Azospirillum</taxon>
    </lineage>
</organism>
<proteinExistence type="predicted"/>
<name>A0A5B0L4T7_9PROT</name>
<evidence type="ECO:0000313" key="1">
    <source>
        <dbReference type="EMBL" id="KAA1059056.1"/>
    </source>
</evidence>
<dbReference type="Proteomes" id="UP000325333">
    <property type="component" value="Unassembled WGS sequence"/>
</dbReference>
<reference evidence="1 2" key="1">
    <citation type="submission" date="2019-07" db="EMBL/GenBank/DDBJ databases">
        <title>Genome sequencing of the stress-tolerant strain Azospirillum brasilense Az19.</title>
        <authorList>
            <person name="Maroniche G.A."/>
            <person name="Garcia J.E."/>
            <person name="Pagnussat L."/>
            <person name="Amenta M."/>
            <person name="Creus C.M."/>
        </authorList>
    </citation>
    <scope>NUCLEOTIDE SEQUENCE [LARGE SCALE GENOMIC DNA]</scope>
    <source>
        <strain evidence="1 2">Az19</strain>
    </source>
</reference>
<sequence>MIDETLRVAFPAIALVLMDSICQEHGKIHTREGTRSFA</sequence>